<dbReference type="GO" id="GO:0004413">
    <property type="term" value="F:homoserine kinase activity"/>
    <property type="evidence" value="ECO:0007669"/>
    <property type="project" value="TreeGrafter"/>
</dbReference>
<evidence type="ECO:0000313" key="3">
    <source>
        <dbReference type="EMBL" id="PZW40488.1"/>
    </source>
</evidence>
<proteinExistence type="inferred from homology"/>
<protein>
    <submittedName>
        <fullName evidence="3">Ser/Thr protein kinase RdoA (MazF antagonist)</fullName>
    </submittedName>
</protein>
<feature type="domain" description="Aminoglycoside phosphotransferase" evidence="2">
    <location>
        <begin position="40"/>
        <end position="268"/>
    </location>
</feature>
<organism evidence="3 4">
    <name type="scientific">Mesonia algae</name>
    <dbReference type="NCBI Taxonomy" id="213248"/>
    <lineage>
        <taxon>Bacteria</taxon>
        <taxon>Pseudomonadati</taxon>
        <taxon>Bacteroidota</taxon>
        <taxon>Flavobacteriia</taxon>
        <taxon>Flavobacteriales</taxon>
        <taxon>Flavobacteriaceae</taxon>
        <taxon>Mesonia</taxon>
    </lineage>
</organism>
<dbReference type="RefSeq" id="WP_111540873.1">
    <property type="nucleotide sequence ID" value="NZ_QKYV01000004.1"/>
</dbReference>
<evidence type="ECO:0000256" key="1">
    <source>
        <dbReference type="ARBA" id="ARBA00038240"/>
    </source>
</evidence>
<dbReference type="Proteomes" id="UP000249542">
    <property type="component" value="Unassembled WGS sequence"/>
</dbReference>
<dbReference type="PANTHER" id="PTHR21064:SF6">
    <property type="entry name" value="AMINOGLYCOSIDE PHOSPHOTRANSFERASE DOMAIN-CONTAINING PROTEIN"/>
    <property type="match status" value="1"/>
</dbReference>
<accession>A0A2W7I2H1</accession>
<name>A0A2W7I2H1_9FLAO</name>
<dbReference type="InterPro" id="IPR050249">
    <property type="entry name" value="Pseudomonas-type_ThrB"/>
</dbReference>
<comment type="similarity">
    <text evidence="1">Belongs to the pseudomonas-type ThrB family.</text>
</comment>
<keyword evidence="3" id="KW-0808">Transferase</keyword>
<dbReference type="Pfam" id="PF01636">
    <property type="entry name" value="APH"/>
    <property type="match status" value="1"/>
</dbReference>
<dbReference type="SUPFAM" id="SSF56112">
    <property type="entry name" value="Protein kinase-like (PK-like)"/>
    <property type="match status" value="1"/>
</dbReference>
<dbReference type="GO" id="GO:0009088">
    <property type="term" value="P:threonine biosynthetic process"/>
    <property type="evidence" value="ECO:0007669"/>
    <property type="project" value="TreeGrafter"/>
</dbReference>
<gene>
    <name evidence="3" type="ORF">LX95_01551</name>
</gene>
<keyword evidence="4" id="KW-1185">Reference proteome</keyword>
<dbReference type="InterPro" id="IPR011009">
    <property type="entry name" value="Kinase-like_dom_sf"/>
</dbReference>
<comment type="caution">
    <text evidence="3">The sequence shown here is derived from an EMBL/GenBank/DDBJ whole genome shotgun (WGS) entry which is preliminary data.</text>
</comment>
<dbReference type="Gene3D" id="3.30.200.20">
    <property type="entry name" value="Phosphorylase Kinase, domain 1"/>
    <property type="match status" value="1"/>
</dbReference>
<evidence type="ECO:0000259" key="2">
    <source>
        <dbReference type="Pfam" id="PF01636"/>
    </source>
</evidence>
<dbReference type="Gene3D" id="3.90.1200.10">
    <property type="match status" value="1"/>
</dbReference>
<dbReference type="EMBL" id="QKYV01000004">
    <property type="protein sequence ID" value="PZW40488.1"/>
    <property type="molecule type" value="Genomic_DNA"/>
</dbReference>
<sequence>MNTFPVQASTLSALELGNFLKEKYHLNEDYQCKLFRTGLNHTYFLEYENKKFVARVYCHNWRTKNEIKEELQLLKLLKDQGLGVSYGIADKNGAYIQEIEAPEGLRYITLFSFAKGKKIRSMSNKTCVAIGSVMAKMHQITINKRIDRVQYNSEILINTSYENLKLYFTEDLPVMKLLKKIGNELTKTLAQIPETSFPNGIVHLDIWYDNLNINDENEITLFDFDNCGNGVLILDVAYFCIQLFFIENNKEVYELKLDHFLKGYNKKRELYSDEINLIPSYAASIFIFYLGVQAKRFDWSNIFLTENYLNMFVGRINTWLEYYKTKELNCIKQPQ</sequence>
<keyword evidence="3" id="KW-0418">Kinase</keyword>
<reference evidence="3 4" key="1">
    <citation type="submission" date="2018-06" db="EMBL/GenBank/DDBJ databases">
        <title>Genomic Encyclopedia of Archaeal and Bacterial Type Strains, Phase II (KMG-II): from individual species to whole genera.</title>
        <authorList>
            <person name="Goeker M."/>
        </authorList>
    </citation>
    <scope>NUCLEOTIDE SEQUENCE [LARGE SCALE GENOMIC DNA]</scope>
    <source>
        <strain evidence="3 4">DSM 15361</strain>
    </source>
</reference>
<dbReference type="InterPro" id="IPR002575">
    <property type="entry name" value="Aminoglycoside_PTrfase"/>
</dbReference>
<dbReference type="AlphaFoldDB" id="A0A2W7I2H1"/>
<dbReference type="PANTHER" id="PTHR21064">
    <property type="entry name" value="AMINOGLYCOSIDE PHOSPHOTRANSFERASE DOMAIN-CONTAINING PROTEIN-RELATED"/>
    <property type="match status" value="1"/>
</dbReference>
<evidence type="ECO:0000313" key="4">
    <source>
        <dbReference type="Proteomes" id="UP000249542"/>
    </source>
</evidence>